<evidence type="ECO:0000313" key="2">
    <source>
        <dbReference type="EMBL" id="VDD97685.1"/>
    </source>
</evidence>
<keyword evidence="3" id="KW-1185">Reference proteome</keyword>
<organism evidence="4">
    <name type="scientific">Enterobius vermicularis</name>
    <name type="common">Human pinworm</name>
    <dbReference type="NCBI Taxonomy" id="51028"/>
    <lineage>
        <taxon>Eukaryota</taxon>
        <taxon>Metazoa</taxon>
        <taxon>Ecdysozoa</taxon>
        <taxon>Nematoda</taxon>
        <taxon>Chromadorea</taxon>
        <taxon>Rhabditida</taxon>
        <taxon>Spirurina</taxon>
        <taxon>Oxyuridomorpha</taxon>
        <taxon>Oxyuroidea</taxon>
        <taxon>Oxyuridae</taxon>
        <taxon>Enterobius</taxon>
    </lineage>
</organism>
<proteinExistence type="predicted"/>
<sequence length="74" mass="8242">MKQFKITVSLPLLLILSLVVQIIAGKGDPLLAKTTGKDFSAHDATDEEYYEDVEEEAYKLRVIRASKGILFDQG</sequence>
<name>A0A0N4VQJ0_ENTVE</name>
<protein>
    <submittedName>
        <fullName evidence="4">Venom peptide</fullName>
    </submittedName>
</protein>
<reference evidence="2 3" key="2">
    <citation type="submission" date="2018-10" db="EMBL/GenBank/DDBJ databases">
        <authorList>
            <consortium name="Pathogen Informatics"/>
        </authorList>
    </citation>
    <scope>NUCLEOTIDE SEQUENCE [LARGE SCALE GENOMIC DNA]</scope>
</reference>
<dbReference type="AlphaFoldDB" id="A0A0N4VQJ0"/>
<reference evidence="4" key="1">
    <citation type="submission" date="2017-02" db="UniProtKB">
        <authorList>
            <consortium name="WormBaseParasite"/>
        </authorList>
    </citation>
    <scope>IDENTIFICATION</scope>
</reference>
<keyword evidence="1" id="KW-0732">Signal</keyword>
<feature type="signal peptide" evidence="1">
    <location>
        <begin position="1"/>
        <end position="25"/>
    </location>
</feature>
<evidence type="ECO:0000313" key="4">
    <source>
        <dbReference type="WBParaSite" id="EVEC_0001329101-mRNA-1"/>
    </source>
</evidence>
<feature type="chain" id="PRO_5043123124" evidence="1">
    <location>
        <begin position="26"/>
        <end position="74"/>
    </location>
</feature>
<evidence type="ECO:0000313" key="3">
    <source>
        <dbReference type="Proteomes" id="UP000274131"/>
    </source>
</evidence>
<evidence type="ECO:0000256" key="1">
    <source>
        <dbReference type="SAM" id="SignalP"/>
    </source>
</evidence>
<accession>A0A0N4VQJ0</accession>
<gene>
    <name evidence="2" type="ORF">EVEC_LOCUS12436</name>
</gene>
<dbReference type="EMBL" id="UXUI01014628">
    <property type="protein sequence ID" value="VDD97685.1"/>
    <property type="molecule type" value="Genomic_DNA"/>
</dbReference>
<dbReference type="Proteomes" id="UP000274131">
    <property type="component" value="Unassembled WGS sequence"/>
</dbReference>
<dbReference type="WBParaSite" id="EVEC_0001329101-mRNA-1">
    <property type="protein sequence ID" value="EVEC_0001329101-mRNA-1"/>
    <property type="gene ID" value="EVEC_0001329101"/>
</dbReference>